<proteinExistence type="predicted"/>
<evidence type="ECO:0000259" key="1">
    <source>
        <dbReference type="Pfam" id="PF08439"/>
    </source>
</evidence>
<dbReference type="InterPro" id="IPR013647">
    <property type="entry name" value="OligopepF_N_dom"/>
</dbReference>
<sequence>MERQSIDIKDTWDLSRIYPSNKEFYTDLEKAKDLLTSLLQQKDTFLDNVQQFLQFHQDETRLSRYIQKLHCFAHLHCDVEPQNQEYQTMYAAILSFYDQVSSSLDFYTVMMIENSEKVTQYLQDEQLSDYRYAINEVLRQKKHVLSQDLETLVSKTSTIADVSSQVFDALRLDYDPVHVNGEEKFLNSATLTEFLKNKDANVRKEAYHNFFKEYKKFENVYAATLSGVMKKDAFYADVKKFDGPLEASLFDDNVPTSLFFKILEKANQQYRPLFHRYNALKKKF</sequence>
<dbReference type="InterPro" id="IPR042088">
    <property type="entry name" value="OligoPept_F_C"/>
</dbReference>
<dbReference type="SUPFAM" id="SSF55486">
    <property type="entry name" value="Metalloproteases ('zincins'), catalytic domain"/>
    <property type="match status" value="1"/>
</dbReference>
<reference evidence="2" key="1">
    <citation type="submission" date="2022-07" db="EMBL/GenBank/DDBJ databases">
        <title>Faecal culturing of patients with breast cancer.</title>
        <authorList>
            <person name="Teng N.M.Y."/>
            <person name="Kiu R."/>
            <person name="Evans R."/>
            <person name="Baker D.J."/>
            <person name="Zenner C."/>
            <person name="Robinson S.D."/>
            <person name="Hall L.J."/>
        </authorList>
    </citation>
    <scope>NUCLEOTIDE SEQUENCE</scope>
    <source>
        <strain evidence="2">LH1062</strain>
    </source>
</reference>
<dbReference type="Pfam" id="PF08439">
    <property type="entry name" value="Peptidase_M3_N"/>
    <property type="match status" value="1"/>
</dbReference>
<dbReference type="Gene3D" id="1.20.140.70">
    <property type="entry name" value="Oligopeptidase f, N-terminal domain"/>
    <property type="match status" value="1"/>
</dbReference>
<name>A0ABY5I2F4_9FIRM</name>
<feature type="domain" description="Oligopeptidase F N-terminal" evidence="1">
    <location>
        <begin position="115"/>
        <end position="170"/>
    </location>
</feature>
<gene>
    <name evidence="2" type="ORF">NMU03_01550</name>
</gene>
<evidence type="ECO:0000313" key="2">
    <source>
        <dbReference type="EMBL" id="UTY39548.1"/>
    </source>
</evidence>
<dbReference type="Gene3D" id="1.10.1370.20">
    <property type="entry name" value="Oligoendopeptidase f, C-terminal domain"/>
    <property type="match status" value="1"/>
</dbReference>
<organism evidence="2 3">
    <name type="scientific">Allocoprobacillus halotolerans</name>
    <dbReference type="NCBI Taxonomy" id="2944914"/>
    <lineage>
        <taxon>Bacteria</taxon>
        <taxon>Bacillati</taxon>
        <taxon>Bacillota</taxon>
        <taxon>Erysipelotrichia</taxon>
        <taxon>Erysipelotrichales</taxon>
        <taxon>Erysipelotrichaceae</taxon>
        <taxon>Allocoprobacillus</taxon>
    </lineage>
</organism>
<dbReference type="EMBL" id="CP101620">
    <property type="protein sequence ID" value="UTY39548.1"/>
    <property type="molecule type" value="Genomic_DNA"/>
</dbReference>
<evidence type="ECO:0000313" key="3">
    <source>
        <dbReference type="Proteomes" id="UP001060112"/>
    </source>
</evidence>
<dbReference type="Gene3D" id="1.10.287.830">
    <property type="entry name" value="putative peptidase helix hairpin domain like"/>
    <property type="match status" value="1"/>
</dbReference>
<protein>
    <recommendedName>
        <fullName evidence="1">Oligopeptidase F N-terminal domain-containing protein</fullName>
    </recommendedName>
</protein>
<keyword evidence="3" id="KW-1185">Reference proteome</keyword>
<accession>A0ABY5I2F4</accession>
<dbReference type="Proteomes" id="UP001060112">
    <property type="component" value="Chromosome"/>
</dbReference>
<dbReference type="RefSeq" id="WP_290140700.1">
    <property type="nucleotide sequence ID" value="NZ_CP101620.1"/>
</dbReference>